<organism evidence="2 3">
    <name type="scientific">Candidatus Accumulibacter phosphatis</name>
    <dbReference type="NCBI Taxonomy" id="327160"/>
    <lineage>
        <taxon>Bacteria</taxon>
        <taxon>Pseudomonadati</taxon>
        <taxon>Pseudomonadota</taxon>
        <taxon>Betaproteobacteria</taxon>
        <taxon>Candidatus Accumulibacter</taxon>
    </lineage>
</organism>
<dbReference type="AlphaFoldDB" id="A0A080LYI5"/>
<comment type="caution">
    <text evidence="2">The sequence shown here is derived from an EMBL/GenBank/DDBJ whole genome shotgun (WGS) entry which is preliminary data.</text>
</comment>
<dbReference type="Proteomes" id="UP000020077">
    <property type="component" value="Unassembled WGS sequence"/>
</dbReference>
<name>A0A080LYI5_9PROT</name>
<proteinExistence type="predicted"/>
<gene>
    <name evidence="2" type="ORF">AW09_000807</name>
</gene>
<protein>
    <submittedName>
        <fullName evidence="2">Uncharacterized protein</fullName>
    </submittedName>
</protein>
<evidence type="ECO:0000313" key="2">
    <source>
        <dbReference type="EMBL" id="KFB73913.1"/>
    </source>
</evidence>
<reference evidence="2 3" key="1">
    <citation type="submission" date="2014-02" db="EMBL/GenBank/DDBJ databases">
        <title>Expanding our view of genomic diversity in Candidatus Accumulibacter clades.</title>
        <authorList>
            <person name="Skennerton C.T."/>
            <person name="Barr J.J."/>
            <person name="Slater F.R."/>
            <person name="Bond P.L."/>
            <person name="Tyson G.W."/>
        </authorList>
    </citation>
    <scope>NUCLEOTIDE SEQUENCE [LARGE SCALE GENOMIC DNA]</scope>
    <source>
        <strain evidence="3">BA-91</strain>
    </source>
</reference>
<sequence length="132" mass="15127">MRLMEKGILPLATGRSTSSDSAGVRHWRSTSPTKYYPETEERPAAGGLLFYIKPSLTGYESADLLQYKSQHQDFPQVSTLDQWFDESQFESYRKLGQHIAQGVIADRFRPLRQRPGIEPLREALDKLRASLR</sequence>
<feature type="region of interest" description="Disordered" evidence="1">
    <location>
        <begin position="1"/>
        <end position="39"/>
    </location>
</feature>
<evidence type="ECO:0000313" key="3">
    <source>
        <dbReference type="Proteomes" id="UP000020077"/>
    </source>
</evidence>
<dbReference type="EMBL" id="JDVG02000139">
    <property type="protein sequence ID" value="KFB73913.1"/>
    <property type="molecule type" value="Genomic_DNA"/>
</dbReference>
<accession>A0A080LYI5</accession>
<evidence type="ECO:0000256" key="1">
    <source>
        <dbReference type="SAM" id="MobiDB-lite"/>
    </source>
</evidence>